<evidence type="ECO:0000313" key="3">
    <source>
        <dbReference type="Proteomes" id="UP000252706"/>
    </source>
</evidence>
<dbReference type="EMBL" id="QOCE01000045">
    <property type="protein sequence ID" value="RBW51512.1"/>
    <property type="molecule type" value="Genomic_DNA"/>
</dbReference>
<dbReference type="Proteomes" id="UP000252706">
    <property type="component" value="Unassembled WGS sequence"/>
</dbReference>
<accession>A0A366WTY5</accession>
<organism evidence="2 3">
    <name type="scientific">Phaeobacter gallaeciensis</name>
    <dbReference type="NCBI Taxonomy" id="60890"/>
    <lineage>
        <taxon>Bacteria</taxon>
        <taxon>Pseudomonadati</taxon>
        <taxon>Pseudomonadota</taxon>
        <taxon>Alphaproteobacteria</taxon>
        <taxon>Rhodobacterales</taxon>
        <taxon>Roseobacteraceae</taxon>
        <taxon>Phaeobacter</taxon>
    </lineage>
</organism>
<proteinExistence type="predicted"/>
<protein>
    <recommendedName>
        <fullName evidence="4">17 kDa surface antigen</fullName>
    </recommendedName>
</protein>
<dbReference type="PROSITE" id="PS51257">
    <property type="entry name" value="PROKAR_LIPOPROTEIN"/>
    <property type="match status" value="1"/>
</dbReference>
<evidence type="ECO:0008006" key="4">
    <source>
        <dbReference type="Google" id="ProtNLM"/>
    </source>
</evidence>
<sequence>MNSKLKLASLAALIAITGACSNNPAAQHEVACVGGVLTGAVLGGAIGNRFGGGTGQTLATAAGAFAGGAATGTALNC</sequence>
<evidence type="ECO:0000256" key="1">
    <source>
        <dbReference type="SAM" id="SignalP"/>
    </source>
</evidence>
<evidence type="ECO:0000313" key="2">
    <source>
        <dbReference type="EMBL" id="RBW51512.1"/>
    </source>
</evidence>
<reference evidence="2 3" key="1">
    <citation type="submission" date="2018-07" db="EMBL/GenBank/DDBJ databases">
        <title>Modular assembly of carbohydrate-degrading microbial communities in the ocean.</title>
        <authorList>
            <person name="Enke T.N."/>
            <person name="Datta M.S."/>
            <person name="Schwartzman J.A."/>
            <person name="Cermak N."/>
            <person name="Schmitz D.A."/>
            <person name="Barrere J."/>
            <person name="Cordero O.X."/>
        </authorList>
    </citation>
    <scope>NUCLEOTIDE SEQUENCE [LARGE SCALE GENOMIC DNA]</scope>
    <source>
        <strain evidence="2 3">C3M10</strain>
    </source>
</reference>
<gene>
    <name evidence="2" type="ORF">DS909_18125</name>
</gene>
<comment type="caution">
    <text evidence="2">The sequence shown here is derived from an EMBL/GenBank/DDBJ whole genome shotgun (WGS) entry which is preliminary data.</text>
</comment>
<dbReference type="AlphaFoldDB" id="A0A366WTY5"/>
<dbReference type="RefSeq" id="WP_113824867.1">
    <property type="nucleotide sequence ID" value="NZ_QOCE01000045.1"/>
</dbReference>
<keyword evidence="1" id="KW-0732">Signal</keyword>
<name>A0A366WTY5_9RHOB</name>
<feature type="signal peptide" evidence="1">
    <location>
        <begin position="1"/>
        <end position="25"/>
    </location>
</feature>
<feature type="chain" id="PRO_5016686779" description="17 kDa surface antigen" evidence="1">
    <location>
        <begin position="26"/>
        <end position="77"/>
    </location>
</feature>